<dbReference type="EMBL" id="JAEFBJ010000005">
    <property type="protein sequence ID" value="KAG7610618.1"/>
    <property type="molecule type" value="Genomic_DNA"/>
</dbReference>
<proteinExistence type="predicted"/>
<comment type="caution">
    <text evidence="2">The sequence shown here is derived from an EMBL/GenBank/DDBJ whole genome shotgun (WGS) entry which is preliminary data.</text>
</comment>
<evidence type="ECO:0000313" key="3">
    <source>
        <dbReference type="Proteomes" id="UP000694251"/>
    </source>
</evidence>
<keyword evidence="3" id="KW-1185">Reference proteome</keyword>
<name>A0A8T2DE86_ARASU</name>
<accession>A0A8T2DE86</accession>
<sequence length="88" mass="9388">MEGFLVLEDSVHASEVKAQQLYMPNGAPNFGSTQRTQGTDASVTSPDHANNNMESEYADPDQDGADHVNEDADEALDGEDEAGDAAFK</sequence>
<dbReference type="AlphaFoldDB" id="A0A8T2DE86"/>
<evidence type="ECO:0000313" key="2">
    <source>
        <dbReference type="EMBL" id="KAG7610618.1"/>
    </source>
</evidence>
<dbReference type="Proteomes" id="UP000694251">
    <property type="component" value="Chromosome 5"/>
</dbReference>
<feature type="compositionally biased region" description="Acidic residues" evidence="1">
    <location>
        <begin position="71"/>
        <end position="88"/>
    </location>
</feature>
<evidence type="ECO:0000256" key="1">
    <source>
        <dbReference type="SAM" id="MobiDB-lite"/>
    </source>
</evidence>
<reference evidence="2 3" key="1">
    <citation type="submission" date="2020-12" db="EMBL/GenBank/DDBJ databases">
        <title>Concerted genomic and epigenomic changes stabilize Arabidopsis allopolyploids.</title>
        <authorList>
            <person name="Chen Z."/>
        </authorList>
    </citation>
    <scope>NUCLEOTIDE SEQUENCE [LARGE SCALE GENOMIC DNA]</scope>
    <source>
        <strain evidence="2">As9502</strain>
        <tissue evidence="2">Leaf</tissue>
    </source>
</reference>
<feature type="compositionally biased region" description="Polar residues" evidence="1">
    <location>
        <begin position="30"/>
        <end position="54"/>
    </location>
</feature>
<organism evidence="2 3">
    <name type="scientific">Arabidopsis suecica</name>
    <name type="common">Swedish thale-cress</name>
    <name type="synonym">Cardaminopsis suecica</name>
    <dbReference type="NCBI Taxonomy" id="45249"/>
    <lineage>
        <taxon>Eukaryota</taxon>
        <taxon>Viridiplantae</taxon>
        <taxon>Streptophyta</taxon>
        <taxon>Embryophyta</taxon>
        <taxon>Tracheophyta</taxon>
        <taxon>Spermatophyta</taxon>
        <taxon>Magnoliopsida</taxon>
        <taxon>eudicotyledons</taxon>
        <taxon>Gunneridae</taxon>
        <taxon>Pentapetalae</taxon>
        <taxon>rosids</taxon>
        <taxon>malvids</taxon>
        <taxon>Brassicales</taxon>
        <taxon>Brassicaceae</taxon>
        <taxon>Camelineae</taxon>
        <taxon>Arabidopsis</taxon>
    </lineage>
</organism>
<gene>
    <name evidence="2" type="ORF">ISN44_As05g026180</name>
</gene>
<feature type="region of interest" description="Disordered" evidence="1">
    <location>
        <begin position="23"/>
        <end position="88"/>
    </location>
</feature>
<protein>
    <submittedName>
        <fullName evidence="2">Uncharacterized protein</fullName>
    </submittedName>
</protein>